<dbReference type="AlphaFoldDB" id="A0A1H3YMA2"/>
<evidence type="ECO:0000313" key="1">
    <source>
        <dbReference type="EMBL" id="SEA12676.1"/>
    </source>
</evidence>
<dbReference type="Proteomes" id="UP000198951">
    <property type="component" value="Unassembled WGS sequence"/>
</dbReference>
<proteinExistence type="predicted"/>
<accession>A0A1H3YMA2</accession>
<evidence type="ECO:0008006" key="3">
    <source>
        <dbReference type="Google" id="ProtNLM"/>
    </source>
</evidence>
<gene>
    <name evidence="1" type="ORF">SAMN05443667_10253</name>
</gene>
<name>A0A1H3YMA2_9FLAO</name>
<dbReference type="EMBL" id="FNRD01000002">
    <property type="protein sequence ID" value="SEA12676.1"/>
    <property type="molecule type" value="Genomic_DNA"/>
</dbReference>
<sequence length="129" mass="15109">MVFFFLDFLPLERMKKKQLIISLSLALTVLFSILFQSLHTYEHFIKQFSSTECHHKYSHGEPEITHQHHNFDDCKVCHFTFGSYVSPEVFAYSLQTNYKQTPYFFEKGKAFISFPGSLYSLRGPPSVII</sequence>
<dbReference type="STRING" id="150146.SAMN05443667_10253"/>
<reference evidence="2" key="1">
    <citation type="submission" date="2016-10" db="EMBL/GenBank/DDBJ databases">
        <authorList>
            <person name="Varghese N."/>
            <person name="Submissions S."/>
        </authorList>
    </citation>
    <scope>NUCLEOTIDE SEQUENCE [LARGE SCALE GENOMIC DNA]</scope>
    <source>
        <strain evidence="2">DSM 22376</strain>
    </source>
</reference>
<keyword evidence="2" id="KW-1185">Reference proteome</keyword>
<organism evidence="1 2">
    <name type="scientific">Flavobacterium gillisiae</name>
    <dbReference type="NCBI Taxonomy" id="150146"/>
    <lineage>
        <taxon>Bacteria</taxon>
        <taxon>Pseudomonadati</taxon>
        <taxon>Bacteroidota</taxon>
        <taxon>Flavobacteriia</taxon>
        <taxon>Flavobacteriales</taxon>
        <taxon>Flavobacteriaceae</taxon>
        <taxon>Flavobacterium</taxon>
    </lineage>
</organism>
<evidence type="ECO:0000313" key="2">
    <source>
        <dbReference type="Proteomes" id="UP000198951"/>
    </source>
</evidence>
<protein>
    <recommendedName>
        <fullName evidence="3">DUF2946 domain-containing protein</fullName>
    </recommendedName>
</protein>